<sequence>MATTRPRLKANDTLALKTTTHLAKEDQPYQTHRKEQQATMIVQKRVQNEDDTMTEAVLEFHCNWKSGIGGSIWTSGELLAAYLEMHRKHYGSIFKNARVVEVGSGTGYVGLMVAACFKPAHVYLTDQAAYLDGLRRNAKINATKVRAGVQVHVVELNWGSLAQIASLFKTISSTSDKSHCSHDAALDINVLLGTDVAYLRELYEPLLHTITHLSTSRTLILLGLNRADTHYTFFQRLEQIGFEYYKISDFQLPQEYWGRDFGLFEIRRFLQN</sequence>
<dbReference type="InterPro" id="IPR029063">
    <property type="entry name" value="SAM-dependent_MTases_sf"/>
</dbReference>
<dbReference type="SUPFAM" id="SSF53335">
    <property type="entry name" value="S-adenosyl-L-methionine-dependent methyltransferases"/>
    <property type="match status" value="1"/>
</dbReference>
<accession>A0A976IHG0</accession>
<dbReference type="CDD" id="cd02440">
    <property type="entry name" value="AdoMet_MTases"/>
    <property type="match status" value="1"/>
</dbReference>
<evidence type="ECO:0008006" key="3">
    <source>
        <dbReference type="Google" id="ProtNLM"/>
    </source>
</evidence>
<dbReference type="Proteomes" id="UP000294530">
    <property type="component" value="Unassembled WGS sequence"/>
</dbReference>
<dbReference type="Pfam" id="PF10294">
    <property type="entry name" value="Methyltransf_16"/>
    <property type="match status" value="1"/>
</dbReference>
<dbReference type="RefSeq" id="XP_067821367.1">
    <property type="nucleotide sequence ID" value="XM_067959176.1"/>
</dbReference>
<dbReference type="Gene3D" id="3.40.50.150">
    <property type="entry name" value="Vaccinia Virus protein VP39"/>
    <property type="match status" value="1"/>
</dbReference>
<protein>
    <recommendedName>
        <fullName evidence="3">Calmodulin-lysine N-methyltransferase</fullName>
    </recommendedName>
</protein>
<dbReference type="OrthoDB" id="407325at2759"/>
<dbReference type="InterPro" id="IPR019410">
    <property type="entry name" value="Methyltransf_16"/>
</dbReference>
<dbReference type="PANTHER" id="PTHR14614">
    <property type="entry name" value="HEPATOCELLULAR CARCINOMA-ASSOCIATED ANTIGEN"/>
    <property type="match status" value="1"/>
</dbReference>
<dbReference type="EMBL" id="SHOA02000015">
    <property type="protein sequence ID" value="TDH71868.1"/>
    <property type="molecule type" value="Genomic_DNA"/>
</dbReference>
<reference evidence="1 2" key="1">
    <citation type="journal article" date="2021" name="Genome Biol.">
        <title>AFLAP: assembly-free linkage analysis pipeline using k-mers from genome sequencing data.</title>
        <authorList>
            <person name="Fletcher K."/>
            <person name="Zhang L."/>
            <person name="Gil J."/>
            <person name="Han R."/>
            <person name="Cavanaugh K."/>
            <person name="Michelmore R."/>
        </authorList>
    </citation>
    <scope>NUCLEOTIDE SEQUENCE [LARGE SCALE GENOMIC DNA]</scope>
    <source>
        <strain evidence="1 2">SF5</strain>
    </source>
</reference>
<evidence type="ECO:0000313" key="1">
    <source>
        <dbReference type="EMBL" id="TDH71868.1"/>
    </source>
</evidence>
<dbReference type="AlphaFoldDB" id="A0A976IHG0"/>
<proteinExistence type="predicted"/>
<evidence type="ECO:0000313" key="2">
    <source>
        <dbReference type="Proteomes" id="UP000294530"/>
    </source>
</evidence>
<dbReference type="KEGG" id="blac:94344847"/>
<comment type="caution">
    <text evidence="1">The sequence shown here is derived from an EMBL/GenBank/DDBJ whole genome shotgun (WGS) entry which is preliminary data.</text>
</comment>
<dbReference type="GeneID" id="94344847"/>
<keyword evidence="2" id="KW-1185">Reference proteome</keyword>
<gene>
    <name evidence="1" type="ORF">CCR75_001071</name>
</gene>
<organism evidence="1 2">
    <name type="scientific">Bremia lactucae</name>
    <name type="common">Lettuce downy mildew</name>
    <dbReference type="NCBI Taxonomy" id="4779"/>
    <lineage>
        <taxon>Eukaryota</taxon>
        <taxon>Sar</taxon>
        <taxon>Stramenopiles</taxon>
        <taxon>Oomycota</taxon>
        <taxon>Peronosporomycetes</taxon>
        <taxon>Peronosporales</taxon>
        <taxon>Peronosporaceae</taxon>
        <taxon>Bremia</taxon>
    </lineage>
</organism>
<name>A0A976IHG0_BRELC</name>